<evidence type="ECO:0000313" key="2">
    <source>
        <dbReference type="EMBL" id="MBP0492140.1"/>
    </source>
</evidence>
<keyword evidence="1" id="KW-0472">Membrane</keyword>
<evidence type="ECO:0000256" key="1">
    <source>
        <dbReference type="SAM" id="Phobius"/>
    </source>
</evidence>
<dbReference type="EMBL" id="JAGIZA010000003">
    <property type="protein sequence ID" value="MBP0492140.1"/>
    <property type="molecule type" value="Genomic_DNA"/>
</dbReference>
<dbReference type="RefSeq" id="WP_209371406.1">
    <property type="nucleotide sequence ID" value="NZ_JAGIZA010000003.1"/>
</dbReference>
<comment type="caution">
    <text evidence="2">The sequence shown here is derived from an EMBL/GenBank/DDBJ whole genome shotgun (WGS) entry which is preliminary data.</text>
</comment>
<dbReference type="InterPro" id="IPR058159">
    <property type="entry name" value="Phage_holin_10"/>
</dbReference>
<keyword evidence="3" id="KW-1185">Reference proteome</keyword>
<keyword evidence="1" id="KW-1133">Transmembrane helix</keyword>
<dbReference type="Proteomes" id="UP000677537">
    <property type="component" value="Unassembled WGS sequence"/>
</dbReference>
<organism evidence="2 3">
    <name type="scientific">Roseomonas indoligenes</name>
    <dbReference type="NCBI Taxonomy" id="2820811"/>
    <lineage>
        <taxon>Bacteria</taxon>
        <taxon>Pseudomonadati</taxon>
        <taxon>Pseudomonadota</taxon>
        <taxon>Alphaproteobacteria</taxon>
        <taxon>Acetobacterales</taxon>
        <taxon>Roseomonadaceae</taxon>
        <taxon>Roseomonas</taxon>
    </lineage>
</organism>
<proteinExistence type="predicted"/>
<gene>
    <name evidence="2" type="ORF">J5Y10_05040</name>
</gene>
<keyword evidence="1" id="KW-0812">Transmembrane</keyword>
<dbReference type="AlphaFoldDB" id="A0A940MYN8"/>
<dbReference type="Pfam" id="PF23987">
    <property type="entry name" value="Phage_holin_10"/>
    <property type="match status" value="1"/>
</dbReference>
<sequence length="115" mass="11862">MDTIVSSVARALLQVVAGSMIARGWLTADDANLLIGALVTLIALVWSILAKRRAAQVADAQVQAAQASIPPQVTRALDQTALATEAVRETAATVKGMADTLRNAVEPSGLGERGA</sequence>
<protein>
    <recommendedName>
        <fullName evidence="4">Holin</fullName>
    </recommendedName>
</protein>
<reference evidence="2" key="1">
    <citation type="submission" date="2021-03" db="EMBL/GenBank/DDBJ databases">
        <authorList>
            <person name="So Y."/>
        </authorList>
    </citation>
    <scope>NUCLEOTIDE SEQUENCE</scope>
    <source>
        <strain evidence="2">SG15</strain>
    </source>
</reference>
<name>A0A940MYN8_9PROT</name>
<evidence type="ECO:0000313" key="3">
    <source>
        <dbReference type="Proteomes" id="UP000677537"/>
    </source>
</evidence>
<accession>A0A940MYN8</accession>
<evidence type="ECO:0008006" key="4">
    <source>
        <dbReference type="Google" id="ProtNLM"/>
    </source>
</evidence>
<feature type="transmembrane region" description="Helical" evidence="1">
    <location>
        <begin position="33"/>
        <end position="50"/>
    </location>
</feature>